<dbReference type="Proteomes" id="UP001295684">
    <property type="component" value="Unassembled WGS sequence"/>
</dbReference>
<dbReference type="SUPFAM" id="SSF82185">
    <property type="entry name" value="Histone H3 K4-specific methyltransferase SET7/9 N-terminal domain"/>
    <property type="match status" value="3"/>
</dbReference>
<proteinExistence type="predicted"/>
<keyword evidence="1" id="KW-0677">Repeat</keyword>
<feature type="region of interest" description="Disordered" evidence="2">
    <location>
        <begin position="457"/>
        <end position="479"/>
    </location>
</feature>
<keyword evidence="4" id="KW-1185">Reference proteome</keyword>
<dbReference type="InterPro" id="IPR003409">
    <property type="entry name" value="MORN"/>
</dbReference>
<evidence type="ECO:0000313" key="3">
    <source>
        <dbReference type="EMBL" id="CAI2387048.1"/>
    </source>
</evidence>
<name>A0AAD1Y9K2_EUPCR</name>
<sequence length="703" mass="81102">MKRICQKESAGIFENSPIKDRKPSYGSFLIPKSYHKRKAKRPRKLSRVFLNRTLDNNSSADTIQVGKGYDEFYEMIYKARNKNNQTKIFNNHKNKLMSIRKVRNPSQIFEESLRNYDNRNHNGSIGSVLRLSQKPSIIESQDKIRNNMHNFKQRRIASKSPSIVKALGRNKYHLDFTVKKSPKEEPETITDIISKLTKDLMKNSKRDNLNNLFNLPYEQRGTMIQRKISSLTKIYEDFYTNLPSAIKSDLNEIIRHLQRCVEEETYDYEDICQTFVITPVGTIFKPLAKMSSKSHKMIGEGLLISITNEITKADFSLGIVRRGIMQRLYKDGEFFSGNCLDKGVRHGQAKVKYPNGDTYEGEYFKDERAGIAKMIFNDGSEYFGEFSGNEISGNGTLIDSEGNEFTTKLFENDKKVNLRGRFEGRYLFGLGKAKYKNGNVYSGYFKKSKKDGKGEMKFKISENPEDPDDVGDYNGHFKSDRREGEGTMYYTNNYIFEGVWKKDKPHNGTLVTPEKDEYIGKFYNVKLIGKGKFIHSYGNTIEGIFSRGEFPKTGTITFQDGNIFEGNLNTYQIGKEGKMKYLDGSIYEGEFTSQRREGFGVLVTPQGDRYKGQWSYDTKHGKGIEYIYELQEIYEGEFRNGKRHGKGTLITPDKRIKVCRWINGIIEGSPKKLKDLSMQKYKQKYTKIFSSEKPNVPKVVIHS</sequence>
<dbReference type="PANTHER" id="PTHR43215">
    <property type="entry name" value="RADIAL SPOKE HEAD 1 HOMOLOG"/>
    <property type="match status" value="1"/>
</dbReference>
<evidence type="ECO:0000256" key="1">
    <source>
        <dbReference type="ARBA" id="ARBA00022737"/>
    </source>
</evidence>
<evidence type="ECO:0008006" key="5">
    <source>
        <dbReference type="Google" id="ProtNLM"/>
    </source>
</evidence>
<comment type="caution">
    <text evidence="3">The sequence shown here is derived from an EMBL/GenBank/DDBJ whole genome shotgun (WGS) entry which is preliminary data.</text>
</comment>
<dbReference type="EMBL" id="CAMPGE010029567">
    <property type="protein sequence ID" value="CAI2387048.1"/>
    <property type="molecule type" value="Genomic_DNA"/>
</dbReference>
<dbReference type="AlphaFoldDB" id="A0AAD1Y9K2"/>
<accession>A0AAD1Y9K2</accession>
<dbReference type="Pfam" id="PF02493">
    <property type="entry name" value="MORN"/>
    <property type="match status" value="8"/>
</dbReference>
<dbReference type="Gene3D" id="2.20.110.10">
    <property type="entry name" value="Histone H3 K4-specific methyltransferase SET7/9 N-terminal domain"/>
    <property type="match status" value="3"/>
</dbReference>
<dbReference type="SMART" id="SM00698">
    <property type="entry name" value="MORN"/>
    <property type="match status" value="7"/>
</dbReference>
<protein>
    <recommendedName>
        <fullName evidence="5">Phosphatidylinositol-4-phosphate 5-kinase</fullName>
    </recommendedName>
</protein>
<dbReference type="PANTHER" id="PTHR43215:SF14">
    <property type="entry name" value="RADIAL SPOKE HEAD 1 HOMOLOG"/>
    <property type="match status" value="1"/>
</dbReference>
<evidence type="ECO:0000256" key="2">
    <source>
        <dbReference type="SAM" id="MobiDB-lite"/>
    </source>
</evidence>
<gene>
    <name evidence="3" type="ORF">ECRASSUSDP1_LOCUS28675</name>
</gene>
<evidence type="ECO:0000313" key="4">
    <source>
        <dbReference type="Proteomes" id="UP001295684"/>
    </source>
</evidence>
<reference evidence="3" key="1">
    <citation type="submission" date="2023-07" db="EMBL/GenBank/DDBJ databases">
        <authorList>
            <consortium name="AG Swart"/>
            <person name="Singh M."/>
            <person name="Singh A."/>
            <person name="Seah K."/>
            <person name="Emmerich C."/>
        </authorList>
    </citation>
    <scope>NUCLEOTIDE SEQUENCE</scope>
    <source>
        <strain evidence="3">DP1</strain>
    </source>
</reference>
<organism evidence="3 4">
    <name type="scientific">Euplotes crassus</name>
    <dbReference type="NCBI Taxonomy" id="5936"/>
    <lineage>
        <taxon>Eukaryota</taxon>
        <taxon>Sar</taxon>
        <taxon>Alveolata</taxon>
        <taxon>Ciliophora</taxon>
        <taxon>Intramacronucleata</taxon>
        <taxon>Spirotrichea</taxon>
        <taxon>Hypotrichia</taxon>
        <taxon>Euplotida</taxon>
        <taxon>Euplotidae</taxon>
        <taxon>Moneuplotes</taxon>
    </lineage>
</organism>